<evidence type="ECO:0000313" key="3">
    <source>
        <dbReference type="EMBL" id="SNT62891.1"/>
    </source>
</evidence>
<dbReference type="OrthoDB" id="502624at2"/>
<evidence type="ECO:0000313" key="4">
    <source>
        <dbReference type="Proteomes" id="UP000198318"/>
    </source>
</evidence>
<dbReference type="PANTHER" id="PTHR46696:SF4">
    <property type="entry name" value="BIOTIN BIOSYNTHESIS CYTOCHROME P450"/>
    <property type="match status" value="1"/>
</dbReference>
<name>A0A239P769_9ACTN</name>
<gene>
    <name evidence="3" type="ORF">SAMN05443665_10802</name>
</gene>
<dbReference type="Proteomes" id="UP000198318">
    <property type="component" value="Unassembled WGS sequence"/>
</dbReference>
<dbReference type="GO" id="GO:0036199">
    <property type="term" value="F:cholest-4-en-3-one 26-monooxygenase activity"/>
    <property type="evidence" value="ECO:0007669"/>
    <property type="project" value="TreeGrafter"/>
</dbReference>
<dbReference type="GO" id="GO:0006707">
    <property type="term" value="P:cholesterol catabolic process"/>
    <property type="evidence" value="ECO:0007669"/>
    <property type="project" value="TreeGrafter"/>
</dbReference>
<accession>A0A239P769</accession>
<reference evidence="3 4" key="1">
    <citation type="submission" date="2017-06" db="EMBL/GenBank/DDBJ databases">
        <authorList>
            <person name="Kim H.J."/>
            <person name="Triplett B.A."/>
        </authorList>
    </citation>
    <scope>NUCLEOTIDE SEQUENCE [LARGE SCALE GENOMIC DNA]</scope>
    <source>
        <strain evidence="3 4">DSM 44715</strain>
    </source>
</reference>
<dbReference type="InterPro" id="IPR036396">
    <property type="entry name" value="Cyt_P450_sf"/>
</dbReference>
<dbReference type="AlphaFoldDB" id="A0A239P769"/>
<keyword evidence="2" id="KW-0349">Heme</keyword>
<dbReference type="PRINTS" id="PR00385">
    <property type="entry name" value="P450"/>
</dbReference>
<proteinExistence type="inferred from homology"/>
<dbReference type="GO" id="GO:0020037">
    <property type="term" value="F:heme binding"/>
    <property type="evidence" value="ECO:0007669"/>
    <property type="project" value="InterPro"/>
</dbReference>
<dbReference type="Gene3D" id="1.10.630.10">
    <property type="entry name" value="Cytochrome P450"/>
    <property type="match status" value="1"/>
</dbReference>
<comment type="similarity">
    <text evidence="1 2">Belongs to the cytochrome P450 family.</text>
</comment>
<dbReference type="InterPro" id="IPR001128">
    <property type="entry name" value="Cyt_P450"/>
</dbReference>
<keyword evidence="2" id="KW-0408">Iron</keyword>
<evidence type="ECO:0000256" key="1">
    <source>
        <dbReference type="ARBA" id="ARBA00010617"/>
    </source>
</evidence>
<dbReference type="GO" id="GO:0008395">
    <property type="term" value="F:steroid hydroxylase activity"/>
    <property type="evidence" value="ECO:0007669"/>
    <property type="project" value="TreeGrafter"/>
</dbReference>
<dbReference type="GO" id="GO:0005506">
    <property type="term" value="F:iron ion binding"/>
    <property type="evidence" value="ECO:0007669"/>
    <property type="project" value="InterPro"/>
</dbReference>
<dbReference type="EMBL" id="FZOR01000080">
    <property type="protein sequence ID" value="SNT62891.1"/>
    <property type="molecule type" value="Genomic_DNA"/>
</dbReference>
<keyword evidence="2" id="KW-0503">Monooxygenase</keyword>
<dbReference type="PRINTS" id="PR00359">
    <property type="entry name" value="BP450"/>
</dbReference>
<dbReference type="RefSeq" id="WP_089331178.1">
    <property type="nucleotide sequence ID" value="NZ_FZOR01000080.1"/>
</dbReference>
<keyword evidence="2" id="KW-0479">Metal-binding</keyword>
<dbReference type="PANTHER" id="PTHR46696">
    <property type="entry name" value="P450, PUTATIVE (EUROFUNG)-RELATED"/>
    <property type="match status" value="1"/>
</dbReference>
<protein>
    <submittedName>
        <fullName evidence="3">Cytochrome P450</fullName>
    </submittedName>
</protein>
<dbReference type="InterPro" id="IPR002397">
    <property type="entry name" value="Cyt_P450_B"/>
</dbReference>
<sequence length="402" mass="43326">MKAPVVSEDLFSPEALADPYPRYQRLRERGPVHLLPELGLHLVVAHEQVLRALEDPAVFSSNLAGLLAAGPGGTAFMDMGGAAVDVLATADPPRHTGQRATVAPALTRRTVAELTGQIQDLLHPRVTALARRGGGDWMDEVAVPVPVLVISRILGLPESDAGQIAAWSDAAIELLSGLAGPDRMMQLAEQLLQVMHYLDEQLTRSAARPCGGLLDVLAQDHTLTQDERVQMALQLITAGSESTTSLLGATARALADDPALADRLRDDPGQIEAFVEETLRLHSPFRGHFRVTTRDTELGGVHLPARSRLMLLWGAVNRDPAAYPTPHTLDLHRPAIKSHTAFGRGIHFCIGAHLARLEAVLATRALLDEGAFHATSPAQYVPSLMIRRLTHLNLAFTPSNAE</sequence>
<keyword evidence="4" id="KW-1185">Reference proteome</keyword>
<organism evidence="3 4">
    <name type="scientific">Actinomadura meyerae</name>
    <dbReference type="NCBI Taxonomy" id="240840"/>
    <lineage>
        <taxon>Bacteria</taxon>
        <taxon>Bacillati</taxon>
        <taxon>Actinomycetota</taxon>
        <taxon>Actinomycetes</taxon>
        <taxon>Streptosporangiales</taxon>
        <taxon>Thermomonosporaceae</taxon>
        <taxon>Actinomadura</taxon>
    </lineage>
</organism>
<evidence type="ECO:0000256" key="2">
    <source>
        <dbReference type="RuleBase" id="RU000461"/>
    </source>
</evidence>
<dbReference type="Pfam" id="PF00067">
    <property type="entry name" value="p450"/>
    <property type="match status" value="1"/>
</dbReference>
<dbReference type="SUPFAM" id="SSF48264">
    <property type="entry name" value="Cytochrome P450"/>
    <property type="match status" value="1"/>
</dbReference>
<dbReference type="InterPro" id="IPR017972">
    <property type="entry name" value="Cyt_P450_CS"/>
</dbReference>
<dbReference type="PROSITE" id="PS00086">
    <property type="entry name" value="CYTOCHROME_P450"/>
    <property type="match status" value="1"/>
</dbReference>
<keyword evidence="2" id="KW-0560">Oxidoreductase</keyword>